<organism evidence="1 2">
    <name type="scientific">Liparis tanakae</name>
    <name type="common">Tanaka's snailfish</name>
    <dbReference type="NCBI Taxonomy" id="230148"/>
    <lineage>
        <taxon>Eukaryota</taxon>
        <taxon>Metazoa</taxon>
        <taxon>Chordata</taxon>
        <taxon>Craniata</taxon>
        <taxon>Vertebrata</taxon>
        <taxon>Euteleostomi</taxon>
        <taxon>Actinopterygii</taxon>
        <taxon>Neopterygii</taxon>
        <taxon>Teleostei</taxon>
        <taxon>Neoteleostei</taxon>
        <taxon>Acanthomorphata</taxon>
        <taxon>Eupercaria</taxon>
        <taxon>Perciformes</taxon>
        <taxon>Cottioidei</taxon>
        <taxon>Cottales</taxon>
        <taxon>Liparidae</taxon>
        <taxon>Liparis</taxon>
    </lineage>
</organism>
<dbReference type="EMBL" id="SRLO01000169">
    <property type="protein sequence ID" value="TNN69956.1"/>
    <property type="molecule type" value="Genomic_DNA"/>
</dbReference>
<comment type="caution">
    <text evidence="1">The sequence shown here is derived from an EMBL/GenBank/DDBJ whole genome shotgun (WGS) entry which is preliminary data.</text>
</comment>
<protein>
    <submittedName>
        <fullName evidence="1">Uncharacterized protein</fullName>
    </submittedName>
</protein>
<sequence length="209" mass="22782">MLLLSFSFSDRSSNCSFRFSFSFRRMSVSLPRRLPTPRSSFLFMISASLLTACQRTRTVLGLLFSSSFSLARLATSPRRAGGGIIPQEDADNVSRVGGVSEYCSSAMERASCSESAFVSVISSCAARESLKGSERAALDVQQVVGFLLHLLLRGPQGVELLVLGLQVVLGQASLLGLLLDLQRQVLHLRESSVFVLLRWRRCSSSAAQN</sequence>
<keyword evidence="2" id="KW-1185">Reference proteome</keyword>
<name>A0A4Z2HVT2_9TELE</name>
<proteinExistence type="predicted"/>
<reference evidence="1 2" key="1">
    <citation type="submission" date="2019-03" db="EMBL/GenBank/DDBJ databases">
        <title>First draft genome of Liparis tanakae, snailfish: a comprehensive survey of snailfish specific genes.</title>
        <authorList>
            <person name="Kim W."/>
            <person name="Song I."/>
            <person name="Jeong J.-H."/>
            <person name="Kim D."/>
            <person name="Kim S."/>
            <person name="Ryu S."/>
            <person name="Song J.Y."/>
            <person name="Lee S.K."/>
        </authorList>
    </citation>
    <scope>NUCLEOTIDE SEQUENCE [LARGE SCALE GENOMIC DNA]</scope>
    <source>
        <tissue evidence="1">Muscle</tissue>
    </source>
</reference>
<evidence type="ECO:0000313" key="2">
    <source>
        <dbReference type="Proteomes" id="UP000314294"/>
    </source>
</evidence>
<gene>
    <name evidence="1" type="ORF">EYF80_019829</name>
</gene>
<dbReference type="Proteomes" id="UP000314294">
    <property type="component" value="Unassembled WGS sequence"/>
</dbReference>
<dbReference type="AlphaFoldDB" id="A0A4Z2HVT2"/>
<accession>A0A4Z2HVT2</accession>
<evidence type="ECO:0000313" key="1">
    <source>
        <dbReference type="EMBL" id="TNN69956.1"/>
    </source>
</evidence>